<comment type="caution">
    <text evidence="9">The sequence shown here is derived from an EMBL/GenBank/DDBJ whole genome shotgun (WGS) entry which is preliminary data.</text>
</comment>
<dbReference type="RefSeq" id="XP_070921725.1">
    <property type="nucleotide sequence ID" value="XM_071065624.1"/>
</dbReference>
<dbReference type="InterPro" id="IPR050131">
    <property type="entry name" value="Peptidase_S8_subtilisin-like"/>
</dbReference>
<dbReference type="SUPFAM" id="SSF52743">
    <property type="entry name" value="Subtilisin-like"/>
    <property type="match status" value="1"/>
</dbReference>
<feature type="chain" id="PRO_5046102641" evidence="7">
    <location>
        <begin position="25"/>
        <end position="481"/>
    </location>
</feature>
<evidence type="ECO:0000313" key="9">
    <source>
        <dbReference type="EMBL" id="GAB1319995.1"/>
    </source>
</evidence>
<feature type="region of interest" description="Disordered" evidence="6">
    <location>
        <begin position="151"/>
        <end position="171"/>
    </location>
</feature>
<sequence length="481" mass="50985">MRIVQAVFHNALSLIFLWPSLGDAQSQQQSRIALKLSTAAYERQQADPNFIATLIQNVQSNGFADSVIPTVSASPLIEPQRAAELGSRLVRRTTLGARSQVPVLEAWYQVQVVFNGENQARDEEPRLALPQTILELLHGLYRLPEVESVQALHPGPPPTVNPSDDPRSGNQGYLNAAPQGINARYAWGFPGGDGTGVTIVDMEQGWNLNHEDLAAANITFISGINAAFFGHGTSVIGEMLMVDNQLGGVGIVPAARGRVVSQHRDDGSYNTPAAILDAAAYMSFGDILLLEAQEYDPVSGFYFWPVEVADANYEAIRIATDLGIVVVEAGCNGGYDLDAYVDLSGQSIFDRSSTGYRESGATMVGASSSSVPHTRLYFSNYGSRIDIYAWGEAIDTANTDDLSGTESTYTTGFGGTSGASPMVVGAAAIIQGVLDATIGSKASPLEVREVLATGGTPSADPASDRIGVMPNLQAIVDSLVG</sequence>
<proteinExistence type="inferred from homology"/>
<dbReference type="PANTHER" id="PTHR43806:SF11">
    <property type="entry name" value="CEREVISIN-RELATED"/>
    <property type="match status" value="1"/>
</dbReference>
<dbReference type="PANTHER" id="PTHR43806">
    <property type="entry name" value="PEPTIDASE S8"/>
    <property type="match status" value="1"/>
</dbReference>
<dbReference type="InterPro" id="IPR000209">
    <property type="entry name" value="Peptidase_S8/S53_dom"/>
</dbReference>
<feature type="signal peptide" evidence="7">
    <location>
        <begin position="1"/>
        <end position="24"/>
    </location>
</feature>
<organism evidence="9 10">
    <name type="scientific">Madurella fahalii</name>
    <dbReference type="NCBI Taxonomy" id="1157608"/>
    <lineage>
        <taxon>Eukaryota</taxon>
        <taxon>Fungi</taxon>
        <taxon>Dikarya</taxon>
        <taxon>Ascomycota</taxon>
        <taxon>Pezizomycotina</taxon>
        <taxon>Sordariomycetes</taxon>
        <taxon>Sordariomycetidae</taxon>
        <taxon>Sordariales</taxon>
        <taxon>Sordariales incertae sedis</taxon>
        <taxon>Madurella</taxon>
    </lineage>
</organism>
<dbReference type="PROSITE" id="PS51892">
    <property type="entry name" value="SUBTILASE"/>
    <property type="match status" value="1"/>
</dbReference>
<dbReference type="CDD" id="cd04843">
    <property type="entry name" value="Peptidases_S8_11"/>
    <property type="match status" value="1"/>
</dbReference>
<evidence type="ECO:0000256" key="1">
    <source>
        <dbReference type="ARBA" id="ARBA00011073"/>
    </source>
</evidence>
<reference evidence="9 10" key="1">
    <citation type="submission" date="2024-09" db="EMBL/GenBank/DDBJ databases">
        <title>Itraconazole resistance in Madurella fahalii resulting from another homologue of gene encoding cytochrome P450 14-alpha sterol demethylase (CYP51).</title>
        <authorList>
            <person name="Yoshioka I."/>
            <person name="Fahal A.H."/>
            <person name="Kaneko S."/>
            <person name="Yaguchi T."/>
        </authorList>
    </citation>
    <scope>NUCLEOTIDE SEQUENCE [LARGE SCALE GENOMIC DNA]</scope>
    <source>
        <strain evidence="9 10">IFM 68171</strain>
    </source>
</reference>
<dbReference type="InterPro" id="IPR023828">
    <property type="entry name" value="Peptidase_S8_Ser-AS"/>
</dbReference>
<dbReference type="Proteomes" id="UP001628179">
    <property type="component" value="Unassembled WGS sequence"/>
</dbReference>
<name>A0ABQ0GQH4_9PEZI</name>
<evidence type="ECO:0000256" key="6">
    <source>
        <dbReference type="SAM" id="MobiDB-lite"/>
    </source>
</evidence>
<evidence type="ECO:0000313" key="10">
    <source>
        <dbReference type="Proteomes" id="UP001628179"/>
    </source>
</evidence>
<dbReference type="Pfam" id="PF00082">
    <property type="entry name" value="Peptidase_S8"/>
    <property type="match status" value="1"/>
</dbReference>
<keyword evidence="2" id="KW-0645">Protease</keyword>
<dbReference type="PROSITE" id="PS00138">
    <property type="entry name" value="SUBTILASE_SER"/>
    <property type="match status" value="1"/>
</dbReference>
<accession>A0ABQ0GQH4</accession>
<dbReference type="Gene3D" id="3.40.50.200">
    <property type="entry name" value="Peptidase S8/S53 domain"/>
    <property type="match status" value="1"/>
</dbReference>
<keyword evidence="3" id="KW-0378">Hydrolase</keyword>
<dbReference type="InterPro" id="IPR034073">
    <property type="entry name" value="Subtilisin_DY-like_dom"/>
</dbReference>
<keyword evidence="10" id="KW-1185">Reference proteome</keyword>
<keyword evidence="4" id="KW-0720">Serine protease</keyword>
<gene>
    <name evidence="9" type="ORF">MFIFM68171_10205</name>
</gene>
<evidence type="ECO:0000256" key="5">
    <source>
        <dbReference type="PROSITE-ProRule" id="PRU01240"/>
    </source>
</evidence>
<evidence type="ECO:0000256" key="2">
    <source>
        <dbReference type="ARBA" id="ARBA00022670"/>
    </source>
</evidence>
<dbReference type="PRINTS" id="PR00723">
    <property type="entry name" value="SUBTILISIN"/>
</dbReference>
<comment type="similarity">
    <text evidence="1 5">Belongs to the peptidase S8 family.</text>
</comment>
<feature type="domain" description="Peptidase S8/S53" evidence="8">
    <location>
        <begin position="226"/>
        <end position="464"/>
    </location>
</feature>
<evidence type="ECO:0000256" key="7">
    <source>
        <dbReference type="SAM" id="SignalP"/>
    </source>
</evidence>
<evidence type="ECO:0000256" key="3">
    <source>
        <dbReference type="ARBA" id="ARBA00022801"/>
    </source>
</evidence>
<dbReference type="InterPro" id="IPR036852">
    <property type="entry name" value="Peptidase_S8/S53_dom_sf"/>
</dbReference>
<comment type="caution">
    <text evidence="5">Lacks conserved residue(s) required for the propagation of feature annotation.</text>
</comment>
<protein>
    <submittedName>
        <fullName evidence="9">Peptidase S8/S53 domain-containing protein</fullName>
    </submittedName>
</protein>
<dbReference type="InterPro" id="IPR015500">
    <property type="entry name" value="Peptidase_S8_subtilisin-rel"/>
</dbReference>
<evidence type="ECO:0000256" key="4">
    <source>
        <dbReference type="ARBA" id="ARBA00022825"/>
    </source>
</evidence>
<dbReference type="GeneID" id="98180947"/>
<dbReference type="EMBL" id="BAAFSV010000006">
    <property type="protein sequence ID" value="GAB1319995.1"/>
    <property type="molecule type" value="Genomic_DNA"/>
</dbReference>
<keyword evidence="7" id="KW-0732">Signal</keyword>
<evidence type="ECO:0000259" key="8">
    <source>
        <dbReference type="Pfam" id="PF00082"/>
    </source>
</evidence>